<name>A0A845I0A0_9BURK</name>
<feature type="signal peptide" evidence="1">
    <location>
        <begin position="1"/>
        <end position="22"/>
    </location>
</feature>
<dbReference type="EMBL" id="WWCL01000004">
    <property type="protein sequence ID" value="MYN46900.1"/>
    <property type="molecule type" value="Genomic_DNA"/>
</dbReference>
<feature type="chain" id="PRO_5032385875" description="Repeat protein (TIGR03806 family)" evidence="1">
    <location>
        <begin position="23"/>
        <end position="389"/>
    </location>
</feature>
<accession>A0A845I0A0</accession>
<reference evidence="2" key="1">
    <citation type="submission" date="2019-12" db="EMBL/GenBank/DDBJ databases">
        <title>Novel species isolated from a subtropical stream in China.</title>
        <authorList>
            <person name="Lu H."/>
        </authorList>
    </citation>
    <scope>NUCLEOTIDE SEQUENCE [LARGE SCALE GENOMIC DNA]</scope>
    <source>
        <strain evidence="2">FT93W</strain>
    </source>
</reference>
<gene>
    <name evidence="2" type="ORF">GTP23_17805</name>
</gene>
<evidence type="ECO:0000313" key="3">
    <source>
        <dbReference type="Proteomes" id="UP000444316"/>
    </source>
</evidence>
<dbReference type="AlphaFoldDB" id="A0A845I0A0"/>
<dbReference type="Proteomes" id="UP000444316">
    <property type="component" value="Unassembled WGS sequence"/>
</dbReference>
<evidence type="ECO:0000256" key="1">
    <source>
        <dbReference type="SAM" id="SignalP"/>
    </source>
</evidence>
<dbReference type="RefSeq" id="WP_161036800.1">
    <property type="nucleotide sequence ID" value="NZ_WWCL01000004.1"/>
</dbReference>
<keyword evidence="3" id="KW-1185">Reference proteome</keyword>
<protein>
    <recommendedName>
        <fullName evidence="4">Repeat protein (TIGR03806 family)</fullName>
    </recommendedName>
</protein>
<comment type="caution">
    <text evidence="2">The sequence shown here is derived from an EMBL/GenBank/DDBJ whole genome shotgun (WGS) entry which is preliminary data.</text>
</comment>
<evidence type="ECO:0000313" key="2">
    <source>
        <dbReference type="EMBL" id="MYN46900.1"/>
    </source>
</evidence>
<dbReference type="PROSITE" id="PS51257">
    <property type="entry name" value="PROKAR_LIPOPROTEIN"/>
    <property type="match status" value="1"/>
</dbReference>
<dbReference type="NCBIfam" id="TIGR03806">
    <property type="entry name" value="chp_HNE_0200"/>
    <property type="match status" value="1"/>
</dbReference>
<evidence type="ECO:0008006" key="4">
    <source>
        <dbReference type="Google" id="ProtNLM"/>
    </source>
</evidence>
<proteinExistence type="predicted"/>
<dbReference type="InterPro" id="IPR022269">
    <property type="entry name" value="SO_2930-like_C"/>
</dbReference>
<keyword evidence="1" id="KW-0732">Signal</keyword>
<sequence>MRWRWKQGAVATALLGMAAAAAALVLSGCTRSQPEVSFITEGNPAKLSDWHLMAVNSGRLNLNAGVVPYDLNTPLFTDYAQKLRTIWMPKGVSATYDAENTFNFPVGTIISKTFYYPKEAGGGKAVLATYDSSRNGGDRLDLANVRLVETRLLVRRADGWIALPYVWNADQTDAVLARTGEQIPVEVLHEDQTRKPLTYVVPNVNQCAACHVADIKSRQFQPIGPKARHMNRDYSYDGVSSNQLSYLARMGYLTGLPQDPAKTVPRNANWRDSGQPLDARARAYLDINCAHCHNDKGAANTTALHLNMGAPANLHLGLCKPPVAAGAGTGGHTFGIYPGKPDDSIMVYRLNSAETGVMMPELGRGSVHREGVALIKEWIAAMKQGCDRP</sequence>
<organism evidence="2 3">
    <name type="scientific">Duganella fentianensis</name>
    <dbReference type="NCBI Taxonomy" id="2692177"/>
    <lineage>
        <taxon>Bacteria</taxon>
        <taxon>Pseudomonadati</taxon>
        <taxon>Pseudomonadota</taxon>
        <taxon>Betaproteobacteria</taxon>
        <taxon>Burkholderiales</taxon>
        <taxon>Oxalobacteraceae</taxon>
        <taxon>Telluria group</taxon>
        <taxon>Duganella</taxon>
    </lineage>
</organism>